<sequence length="62" mass="6517">MDITVRLSAGLAQEIGQARLQLTLPETATVADLYASGCGPVIRPRAPRSTRPSLLLPAAMSL</sequence>
<dbReference type="RefSeq" id="WP_141608119.1">
    <property type="nucleotide sequence ID" value="NZ_VIGC02000001.1"/>
</dbReference>
<dbReference type="AlphaFoldDB" id="A0A540VMI1"/>
<keyword evidence="2" id="KW-1185">Reference proteome</keyword>
<organism evidence="1 2">
    <name type="scientific">Litorilinea aerophila</name>
    <dbReference type="NCBI Taxonomy" id="1204385"/>
    <lineage>
        <taxon>Bacteria</taxon>
        <taxon>Bacillati</taxon>
        <taxon>Chloroflexota</taxon>
        <taxon>Caldilineae</taxon>
        <taxon>Caldilineales</taxon>
        <taxon>Caldilineaceae</taxon>
        <taxon>Litorilinea</taxon>
    </lineage>
</organism>
<evidence type="ECO:0000313" key="1">
    <source>
        <dbReference type="EMBL" id="TQE97906.1"/>
    </source>
</evidence>
<dbReference type="EMBL" id="VIGC01000001">
    <property type="protein sequence ID" value="TQE97906.1"/>
    <property type="molecule type" value="Genomic_DNA"/>
</dbReference>
<comment type="caution">
    <text evidence="1">The sequence shown here is derived from an EMBL/GenBank/DDBJ whole genome shotgun (WGS) entry which is preliminary data.</text>
</comment>
<proteinExistence type="predicted"/>
<gene>
    <name evidence="1" type="ORF">FKZ61_00575</name>
</gene>
<dbReference type="Proteomes" id="UP000317371">
    <property type="component" value="Unassembled WGS sequence"/>
</dbReference>
<evidence type="ECO:0000313" key="2">
    <source>
        <dbReference type="Proteomes" id="UP000317371"/>
    </source>
</evidence>
<reference evidence="1 2" key="1">
    <citation type="submission" date="2019-06" db="EMBL/GenBank/DDBJ databases">
        <title>Genome sequence of Litorilinea aerophila BAA-2444.</title>
        <authorList>
            <person name="Maclea K.S."/>
            <person name="Maurais E.G."/>
            <person name="Iannazzi L.C."/>
        </authorList>
    </citation>
    <scope>NUCLEOTIDE SEQUENCE [LARGE SCALE GENOMIC DNA]</scope>
    <source>
        <strain evidence="1 2">ATCC BAA-2444</strain>
    </source>
</reference>
<dbReference type="InParanoid" id="A0A540VMI1"/>
<name>A0A540VMI1_9CHLR</name>
<accession>A0A540VMI1</accession>
<protein>
    <submittedName>
        <fullName evidence="1">Uncharacterized protein</fullName>
    </submittedName>
</protein>